<organism evidence="1">
    <name type="scientific">Medicago truncatula</name>
    <name type="common">Barrel medic</name>
    <name type="synonym">Medicago tribuloides</name>
    <dbReference type="NCBI Taxonomy" id="3880"/>
    <lineage>
        <taxon>Eukaryota</taxon>
        <taxon>Viridiplantae</taxon>
        <taxon>Streptophyta</taxon>
        <taxon>Embryophyta</taxon>
        <taxon>Tracheophyta</taxon>
        <taxon>Spermatophyta</taxon>
        <taxon>Magnoliopsida</taxon>
        <taxon>eudicotyledons</taxon>
        <taxon>Gunneridae</taxon>
        <taxon>Pentapetalae</taxon>
        <taxon>rosids</taxon>
        <taxon>fabids</taxon>
        <taxon>Fabales</taxon>
        <taxon>Fabaceae</taxon>
        <taxon>Papilionoideae</taxon>
        <taxon>50 kb inversion clade</taxon>
        <taxon>NPAAA clade</taxon>
        <taxon>Hologalegina</taxon>
        <taxon>IRL clade</taxon>
        <taxon>Trifolieae</taxon>
        <taxon>Medicago</taxon>
    </lineage>
</organism>
<gene>
    <name evidence="1" type="ORF">MtrunA17_Chr8g0378591</name>
</gene>
<proteinExistence type="predicted"/>
<accession>A0A396GN89</accession>
<name>A0A396GN89_MEDTR</name>
<dbReference type="Proteomes" id="UP000265566">
    <property type="component" value="Chromosome 8"/>
</dbReference>
<sequence length="67" mass="7529">MIAILSSCLLGWELGCKQQSAILSTEPGSQVPPCFDWSEDVSKMQFGGSTKEIESSFRTRDQYTYRC</sequence>
<protein>
    <submittedName>
        <fullName evidence="1">Uncharacterized protein</fullName>
    </submittedName>
</protein>
<dbReference type="Gramene" id="rna49053">
    <property type="protein sequence ID" value="RHN42596.1"/>
    <property type="gene ID" value="gene49053"/>
</dbReference>
<reference evidence="1" key="1">
    <citation type="journal article" date="2018" name="Nat. Plants">
        <title>Whole-genome landscape of Medicago truncatula symbiotic genes.</title>
        <authorList>
            <person name="Pecrix Y."/>
            <person name="Gamas P."/>
            <person name="Carrere S."/>
        </authorList>
    </citation>
    <scope>NUCLEOTIDE SEQUENCE</scope>
    <source>
        <tissue evidence="1">Leaves</tissue>
    </source>
</reference>
<dbReference type="AlphaFoldDB" id="A0A396GN89"/>
<comment type="caution">
    <text evidence="1">The sequence shown here is derived from an EMBL/GenBank/DDBJ whole genome shotgun (WGS) entry which is preliminary data.</text>
</comment>
<evidence type="ECO:0000313" key="1">
    <source>
        <dbReference type="EMBL" id="RHN42596.1"/>
    </source>
</evidence>
<dbReference type="EMBL" id="PSQE01000008">
    <property type="protein sequence ID" value="RHN42596.1"/>
    <property type="molecule type" value="Genomic_DNA"/>
</dbReference>